<evidence type="ECO:0000313" key="3">
    <source>
        <dbReference type="Proteomes" id="UP000198767"/>
    </source>
</evidence>
<sequence length="71" mass="7865">MSEVTEGYMDGLSDDRSDLPATLANRSDEYRHGWQNGRDDRLKRPRASAARIRADIAQIRANNTSSKGADG</sequence>
<dbReference type="AlphaFoldDB" id="A0A1G5RGY4"/>
<feature type="region of interest" description="Disordered" evidence="1">
    <location>
        <begin position="1"/>
        <end position="48"/>
    </location>
</feature>
<dbReference type="RefSeq" id="WP_090221063.1">
    <property type="nucleotide sequence ID" value="NZ_FMWG01000017.1"/>
</dbReference>
<accession>A0A1G5RGY4</accession>
<feature type="compositionally biased region" description="Basic and acidic residues" evidence="1">
    <location>
        <begin position="26"/>
        <end position="42"/>
    </location>
</feature>
<dbReference type="Proteomes" id="UP000198767">
    <property type="component" value="Unassembled WGS sequence"/>
</dbReference>
<proteinExistence type="predicted"/>
<protein>
    <submittedName>
        <fullName evidence="2">Uncharacterized protein</fullName>
    </submittedName>
</protein>
<dbReference type="STRING" id="1156985.SAMN04488118_1174"/>
<evidence type="ECO:0000256" key="1">
    <source>
        <dbReference type="SAM" id="MobiDB-lite"/>
    </source>
</evidence>
<dbReference type="EMBL" id="FMWG01000017">
    <property type="protein sequence ID" value="SCZ73345.1"/>
    <property type="molecule type" value="Genomic_DNA"/>
</dbReference>
<evidence type="ECO:0000313" key="2">
    <source>
        <dbReference type="EMBL" id="SCZ73345.1"/>
    </source>
</evidence>
<name>A0A1G5RGY4_9RHOB</name>
<gene>
    <name evidence="2" type="ORF">SAMN04488118_1174</name>
</gene>
<keyword evidence="3" id="KW-1185">Reference proteome</keyword>
<reference evidence="2 3" key="1">
    <citation type="submission" date="2016-10" db="EMBL/GenBank/DDBJ databases">
        <authorList>
            <person name="de Groot N.N."/>
        </authorList>
    </citation>
    <scope>NUCLEOTIDE SEQUENCE [LARGE SCALE GENOMIC DNA]</scope>
    <source>
        <strain evidence="2 3">U95</strain>
    </source>
</reference>
<organism evidence="2 3">
    <name type="scientific">Epibacterium ulvae</name>
    <dbReference type="NCBI Taxonomy" id="1156985"/>
    <lineage>
        <taxon>Bacteria</taxon>
        <taxon>Pseudomonadati</taxon>
        <taxon>Pseudomonadota</taxon>
        <taxon>Alphaproteobacteria</taxon>
        <taxon>Rhodobacterales</taxon>
        <taxon>Roseobacteraceae</taxon>
        <taxon>Epibacterium</taxon>
    </lineage>
</organism>